<dbReference type="Gene3D" id="3.90.1150.10">
    <property type="entry name" value="Aspartate Aminotransferase, domain 1"/>
    <property type="match status" value="1"/>
</dbReference>
<organism evidence="6">
    <name type="scientific">Streptomyces sp. R02</name>
    <dbReference type="NCBI Taxonomy" id="3238623"/>
    <lineage>
        <taxon>Bacteria</taxon>
        <taxon>Bacillati</taxon>
        <taxon>Actinomycetota</taxon>
        <taxon>Actinomycetes</taxon>
        <taxon>Kitasatosporales</taxon>
        <taxon>Streptomycetaceae</taxon>
        <taxon>Streptomyces</taxon>
    </lineage>
</organism>
<evidence type="ECO:0000256" key="1">
    <source>
        <dbReference type="ARBA" id="ARBA00001933"/>
    </source>
</evidence>
<protein>
    <submittedName>
        <fullName evidence="6">Diaminobutyrate--2-oxoglutarate aminotransferase</fullName>
    </submittedName>
</protein>
<dbReference type="InterPro" id="IPR004637">
    <property type="entry name" value="Dat"/>
</dbReference>
<proteinExistence type="inferred from homology"/>
<dbReference type="InterPro" id="IPR015422">
    <property type="entry name" value="PyrdxlP-dep_Trfase_small"/>
</dbReference>
<reference evidence="6" key="1">
    <citation type="submission" date="2024-07" db="EMBL/GenBank/DDBJ databases">
        <authorList>
            <person name="Yu S.T."/>
        </authorList>
    </citation>
    <scope>NUCLEOTIDE SEQUENCE</scope>
    <source>
        <strain evidence="6">R02</strain>
    </source>
</reference>
<keyword evidence="3 6" id="KW-0032">Aminotransferase</keyword>
<keyword evidence="4" id="KW-0808">Transferase</keyword>
<comment type="cofactor">
    <cofactor evidence="1">
        <name>pyridoxal 5'-phosphate</name>
        <dbReference type="ChEBI" id="CHEBI:597326"/>
    </cofactor>
</comment>
<evidence type="ECO:0000256" key="4">
    <source>
        <dbReference type="ARBA" id="ARBA00022679"/>
    </source>
</evidence>
<name>A0AB39LE35_9ACTN</name>
<dbReference type="PANTHER" id="PTHR43552:SF1">
    <property type="entry name" value="DIAMINOBUTYRATE--2-OXOGLUTARATE AMINOTRANSFERASE"/>
    <property type="match status" value="1"/>
</dbReference>
<evidence type="ECO:0000313" key="6">
    <source>
        <dbReference type="EMBL" id="XDP92156.1"/>
    </source>
</evidence>
<comment type="similarity">
    <text evidence="2">Belongs to the class-III pyridoxal-phosphate-dependent aminotransferase family.</text>
</comment>
<dbReference type="AlphaFoldDB" id="A0AB39LE35"/>
<dbReference type="RefSeq" id="WP_369154057.1">
    <property type="nucleotide sequence ID" value="NZ_CP163429.1"/>
</dbReference>
<evidence type="ECO:0000256" key="2">
    <source>
        <dbReference type="ARBA" id="ARBA00008954"/>
    </source>
</evidence>
<sequence length="147" mass="15595">MAARALEVSWSDGTLQARTTASGEKVDRALTGFAQRYGLPAPRGRGLAWGLPFDRPGAAREVCRAAYRAGLLVETAGPQDEVLTILPPPTIGHEQSEKGLGILDDAIASTARRRAVAASGDEREDAPRGLPPQLRGRINGSLDQRKG</sequence>
<feature type="region of interest" description="Disordered" evidence="5">
    <location>
        <begin position="114"/>
        <end position="147"/>
    </location>
</feature>
<gene>
    <name evidence="6" type="ORF">AB5J57_00910</name>
</gene>
<dbReference type="SUPFAM" id="SSF53383">
    <property type="entry name" value="PLP-dependent transferases"/>
    <property type="match status" value="1"/>
</dbReference>
<evidence type="ECO:0000256" key="5">
    <source>
        <dbReference type="SAM" id="MobiDB-lite"/>
    </source>
</evidence>
<dbReference type="GO" id="GO:0008483">
    <property type="term" value="F:transaminase activity"/>
    <property type="evidence" value="ECO:0007669"/>
    <property type="project" value="UniProtKB-KW"/>
</dbReference>
<evidence type="ECO:0000256" key="3">
    <source>
        <dbReference type="ARBA" id="ARBA00022576"/>
    </source>
</evidence>
<accession>A0AB39LE35</accession>
<dbReference type="EMBL" id="CP163429">
    <property type="protein sequence ID" value="XDP92156.1"/>
    <property type="molecule type" value="Genomic_DNA"/>
</dbReference>
<dbReference type="PANTHER" id="PTHR43552">
    <property type="entry name" value="DIAMINOBUTYRATE--2-OXOGLUTARATE AMINOTRANSFERASE"/>
    <property type="match status" value="1"/>
</dbReference>
<dbReference type="InterPro" id="IPR015424">
    <property type="entry name" value="PyrdxlP-dep_Trfase"/>
</dbReference>